<keyword evidence="4" id="KW-1185">Reference proteome</keyword>
<feature type="transmembrane region" description="Helical" evidence="1">
    <location>
        <begin position="192"/>
        <end position="212"/>
    </location>
</feature>
<dbReference type="AlphaFoldDB" id="A0A263BT55"/>
<dbReference type="NCBIfam" id="TIGR00254">
    <property type="entry name" value="GGDEF"/>
    <property type="match status" value="1"/>
</dbReference>
<evidence type="ECO:0000313" key="4">
    <source>
        <dbReference type="Proteomes" id="UP000217083"/>
    </source>
</evidence>
<comment type="caution">
    <text evidence="3">The sequence shown here is derived from an EMBL/GenBank/DDBJ whole genome shotgun (WGS) entry which is preliminary data.</text>
</comment>
<dbReference type="PANTHER" id="PTHR45138">
    <property type="entry name" value="REGULATORY COMPONENTS OF SENSORY TRANSDUCTION SYSTEM"/>
    <property type="match status" value="1"/>
</dbReference>
<keyword evidence="1" id="KW-0812">Transmembrane</keyword>
<dbReference type="InterPro" id="IPR000160">
    <property type="entry name" value="GGDEF_dom"/>
</dbReference>
<proteinExistence type="predicted"/>
<gene>
    <name evidence="3" type="ORF">CIB95_08985</name>
</gene>
<dbReference type="Gene3D" id="3.30.70.270">
    <property type="match status" value="1"/>
</dbReference>
<evidence type="ECO:0000259" key="2">
    <source>
        <dbReference type="PROSITE" id="PS50887"/>
    </source>
</evidence>
<evidence type="ECO:0000256" key="1">
    <source>
        <dbReference type="SAM" id="Phobius"/>
    </source>
</evidence>
<dbReference type="CDD" id="cd01949">
    <property type="entry name" value="GGDEF"/>
    <property type="match status" value="1"/>
</dbReference>
<dbReference type="InterPro" id="IPR043128">
    <property type="entry name" value="Rev_trsase/Diguanyl_cyclase"/>
</dbReference>
<name>A0A263BT55_9BACI</name>
<reference evidence="3 4" key="2">
    <citation type="submission" date="2017-09" db="EMBL/GenBank/DDBJ databases">
        <title>Bacillus patelloidae sp. nov., isolated from the intestinal tract of a marine limpet.</title>
        <authorList>
            <person name="Liu R."/>
            <person name="Dong C."/>
            <person name="Shao Z."/>
        </authorList>
    </citation>
    <scope>NUCLEOTIDE SEQUENCE [LARGE SCALE GENOMIC DNA]</scope>
    <source>
        <strain evidence="3 4">SA5d-4</strain>
    </source>
</reference>
<evidence type="ECO:0000313" key="3">
    <source>
        <dbReference type="EMBL" id="OZM56894.1"/>
    </source>
</evidence>
<dbReference type="EMBL" id="NPIA01000004">
    <property type="protein sequence ID" value="OZM56894.1"/>
    <property type="molecule type" value="Genomic_DNA"/>
</dbReference>
<sequence>MNLLLDIKTICIALVIGHLFTLVLISAYWQQYEKKTTLKFFFYAKFLQAISWFLIMLRGEIPDLLSISLANTFLFVGTTLEGISLLMLRRLFTSTLKKLYIYLTIINIVGFQLIIFLDNSENLRLAFGSLSPAVILAIPAYQFITNNKASLLMKIMGYLYLLVILTLGYRGITALISNDTIELLAQGFSQTTSFLAVFLVMIVSNTGFILLLKENADKELVRMASYDDLTNVLNRRTFITRGQQSIMKCVNNNNPISFILFDIDHFKKINDKNGHSIGDKVLIDIVDRINGHLSSNHLFGRYGGDEFAILLPGMGESESTNFAENIKQDIEQANTDGVQLSYTVSLGVLTVTPNKTLNLDELYISCDKALYLAKENGRNCVYRVS</sequence>
<feature type="transmembrane region" description="Helical" evidence="1">
    <location>
        <begin position="123"/>
        <end position="144"/>
    </location>
</feature>
<feature type="transmembrane region" description="Helical" evidence="1">
    <location>
        <begin position="99"/>
        <end position="117"/>
    </location>
</feature>
<feature type="transmembrane region" description="Helical" evidence="1">
    <location>
        <begin position="64"/>
        <end position="87"/>
    </location>
</feature>
<reference evidence="4" key="1">
    <citation type="submission" date="2017-08" db="EMBL/GenBank/DDBJ databases">
        <authorList>
            <person name="Huang Z."/>
        </authorList>
    </citation>
    <scope>NUCLEOTIDE SEQUENCE [LARGE SCALE GENOMIC DNA]</scope>
    <source>
        <strain evidence="4">SA5d-4</strain>
    </source>
</reference>
<feature type="transmembrane region" description="Helical" evidence="1">
    <location>
        <begin position="151"/>
        <end position="172"/>
    </location>
</feature>
<organism evidence="3 4">
    <name type="scientific">Lottiidibacillus patelloidae</name>
    <dbReference type="NCBI Taxonomy" id="2670334"/>
    <lineage>
        <taxon>Bacteria</taxon>
        <taxon>Bacillati</taxon>
        <taxon>Bacillota</taxon>
        <taxon>Bacilli</taxon>
        <taxon>Bacillales</taxon>
        <taxon>Bacillaceae</taxon>
        <taxon>Lottiidibacillus</taxon>
    </lineage>
</organism>
<dbReference type="SUPFAM" id="SSF55073">
    <property type="entry name" value="Nucleotide cyclase"/>
    <property type="match status" value="1"/>
</dbReference>
<dbReference type="InterPro" id="IPR029787">
    <property type="entry name" value="Nucleotide_cyclase"/>
</dbReference>
<dbReference type="Pfam" id="PF00990">
    <property type="entry name" value="GGDEF"/>
    <property type="match status" value="1"/>
</dbReference>
<dbReference type="PANTHER" id="PTHR45138:SF9">
    <property type="entry name" value="DIGUANYLATE CYCLASE DGCM-RELATED"/>
    <property type="match status" value="1"/>
</dbReference>
<dbReference type="FunFam" id="3.30.70.270:FF:000001">
    <property type="entry name" value="Diguanylate cyclase domain protein"/>
    <property type="match status" value="1"/>
</dbReference>
<protein>
    <recommendedName>
        <fullName evidence="2">GGDEF domain-containing protein</fullName>
    </recommendedName>
</protein>
<keyword evidence="1" id="KW-0472">Membrane</keyword>
<dbReference type="Proteomes" id="UP000217083">
    <property type="component" value="Unassembled WGS sequence"/>
</dbReference>
<accession>A0A263BT55</accession>
<dbReference type="InterPro" id="IPR050469">
    <property type="entry name" value="Diguanylate_Cyclase"/>
</dbReference>
<dbReference type="PROSITE" id="PS50887">
    <property type="entry name" value="GGDEF"/>
    <property type="match status" value="1"/>
</dbReference>
<feature type="transmembrane region" description="Helical" evidence="1">
    <location>
        <begin position="40"/>
        <end position="58"/>
    </location>
</feature>
<dbReference type="GO" id="GO:0052621">
    <property type="term" value="F:diguanylate cyclase activity"/>
    <property type="evidence" value="ECO:0007669"/>
    <property type="project" value="TreeGrafter"/>
</dbReference>
<dbReference type="RefSeq" id="WP_094924374.1">
    <property type="nucleotide sequence ID" value="NZ_NPIA01000004.1"/>
</dbReference>
<feature type="transmembrane region" description="Helical" evidence="1">
    <location>
        <begin position="6"/>
        <end position="28"/>
    </location>
</feature>
<keyword evidence="1" id="KW-1133">Transmembrane helix</keyword>
<dbReference type="SMART" id="SM00267">
    <property type="entry name" value="GGDEF"/>
    <property type="match status" value="1"/>
</dbReference>
<feature type="domain" description="GGDEF" evidence="2">
    <location>
        <begin position="254"/>
        <end position="385"/>
    </location>
</feature>